<dbReference type="InterPro" id="IPR036515">
    <property type="entry name" value="Transposase_17_sf"/>
</dbReference>
<dbReference type="PANTHER" id="PTHR33360">
    <property type="entry name" value="TRANSPOSASE FOR INSERTION SEQUENCE ELEMENT IS200"/>
    <property type="match status" value="1"/>
</dbReference>
<dbReference type="EMBL" id="SULG01000028">
    <property type="protein sequence ID" value="TLD42086.1"/>
    <property type="molecule type" value="Genomic_DNA"/>
</dbReference>
<proteinExistence type="predicted"/>
<dbReference type="SUPFAM" id="SSF143422">
    <property type="entry name" value="Transposase IS200-like"/>
    <property type="match status" value="1"/>
</dbReference>
<gene>
    <name evidence="2" type="ORF">JETT_1654</name>
</gene>
<evidence type="ECO:0000259" key="1">
    <source>
        <dbReference type="SMART" id="SM01321"/>
    </source>
</evidence>
<dbReference type="SMART" id="SM01321">
    <property type="entry name" value="Y1_Tnp"/>
    <property type="match status" value="1"/>
</dbReference>
<accession>A0A533QBI5</accession>
<comment type="caution">
    <text evidence="2">The sequence shown here is derived from an EMBL/GenBank/DDBJ whole genome shotgun (WGS) entry which is preliminary data.</text>
</comment>
<dbReference type="GO" id="GO:0004803">
    <property type="term" value="F:transposase activity"/>
    <property type="evidence" value="ECO:0007669"/>
    <property type="project" value="InterPro"/>
</dbReference>
<evidence type="ECO:0000313" key="3">
    <source>
        <dbReference type="Proteomes" id="UP000319783"/>
    </source>
</evidence>
<dbReference type="AlphaFoldDB" id="A0A533QBI5"/>
<dbReference type="GO" id="GO:0006313">
    <property type="term" value="P:DNA transposition"/>
    <property type="evidence" value="ECO:0007669"/>
    <property type="project" value="InterPro"/>
</dbReference>
<dbReference type="Gene3D" id="3.30.70.1290">
    <property type="entry name" value="Transposase IS200-like"/>
    <property type="match status" value="1"/>
</dbReference>
<reference evidence="2 3" key="1">
    <citation type="submission" date="2019-04" db="EMBL/GenBank/DDBJ databases">
        <title>Genome of a novel bacterium Candidatus Jettenia ecosi reconstructed from metagenome of an anammox bioreactor.</title>
        <authorList>
            <person name="Mardanov A.V."/>
            <person name="Beletsky A.V."/>
            <person name="Ravin N.V."/>
            <person name="Botchkova E.A."/>
            <person name="Litti Y.V."/>
            <person name="Nozhevnikova A.N."/>
        </authorList>
    </citation>
    <scope>NUCLEOTIDE SEQUENCE [LARGE SCALE GENOMIC DNA]</scope>
    <source>
        <strain evidence="2">J2</strain>
    </source>
</reference>
<feature type="domain" description="Transposase IS200-like" evidence="1">
    <location>
        <begin position="5"/>
        <end position="119"/>
    </location>
</feature>
<dbReference type="NCBIfam" id="NF033573">
    <property type="entry name" value="transpos_IS200"/>
    <property type="match status" value="1"/>
</dbReference>
<sequence length="153" mass="18483">MPNTYSQIYIQIVFTVKDRLNLIQSRYRDELHKYITGIVQNREHKMLSIFCMTDHTHLLVGLKPSIAISDLARDIKASSSNFINDNRWVPGKFNWQEGFGAFSYSRSHRDAVIKYIQHQEEHHKKKTFKEEYLDFLKKYEIKYDKKYLFEWIE</sequence>
<dbReference type="Pfam" id="PF01797">
    <property type="entry name" value="Y1_Tnp"/>
    <property type="match status" value="1"/>
</dbReference>
<name>A0A533QBI5_9BACT</name>
<dbReference type="PANTHER" id="PTHR33360:SF2">
    <property type="entry name" value="TRANSPOSASE FOR INSERTION SEQUENCE ELEMENT IS200"/>
    <property type="match status" value="1"/>
</dbReference>
<organism evidence="2 3">
    <name type="scientific">Candidatus Jettenia ecosi</name>
    <dbReference type="NCBI Taxonomy" id="2494326"/>
    <lineage>
        <taxon>Bacteria</taxon>
        <taxon>Pseudomonadati</taxon>
        <taxon>Planctomycetota</taxon>
        <taxon>Candidatus Brocadiia</taxon>
        <taxon>Candidatus Brocadiales</taxon>
        <taxon>Candidatus Brocadiaceae</taxon>
        <taxon>Candidatus Jettenia</taxon>
    </lineage>
</organism>
<protein>
    <submittedName>
        <fullName evidence="2">Putative transposase</fullName>
    </submittedName>
</protein>
<dbReference type="InterPro" id="IPR002686">
    <property type="entry name" value="Transposase_17"/>
</dbReference>
<dbReference type="Proteomes" id="UP000319783">
    <property type="component" value="Unassembled WGS sequence"/>
</dbReference>
<evidence type="ECO:0000313" key="2">
    <source>
        <dbReference type="EMBL" id="TLD42086.1"/>
    </source>
</evidence>
<dbReference type="GO" id="GO:0003677">
    <property type="term" value="F:DNA binding"/>
    <property type="evidence" value="ECO:0007669"/>
    <property type="project" value="InterPro"/>
</dbReference>